<keyword evidence="6 9" id="KW-1133">Transmembrane helix</keyword>
<dbReference type="FunFam" id="2.60.40.150:FF:000050">
    <property type="entry name" value="Multiple C2 and transmembrane domain containing 1"/>
    <property type="match status" value="1"/>
</dbReference>
<evidence type="ECO:0000256" key="8">
    <source>
        <dbReference type="SAM" id="MobiDB-lite"/>
    </source>
</evidence>
<feature type="compositionally biased region" description="Basic and acidic residues" evidence="8">
    <location>
        <begin position="1361"/>
        <end position="1381"/>
    </location>
</feature>
<feature type="transmembrane region" description="Helical" evidence="9">
    <location>
        <begin position="878"/>
        <end position="896"/>
    </location>
</feature>
<feature type="domain" description="C2" evidence="10">
    <location>
        <begin position="243"/>
        <end position="359"/>
    </location>
</feature>
<feature type="region of interest" description="Disordered" evidence="8">
    <location>
        <begin position="973"/>
        <end position="994"/>
    </location>
</feature>
<dbReference type="PANTHER" id="PTHR45911:SF4">
    <property type="entry name" value="MULTIPLE C2 AND TRANSMEMBRANE DOMAIN-CONTAINING PROTEIN"/>
    <property type="match status" value="1"/>
</dbReference>
<keyword evidence="3" id="KW-0479">Metal-binding</keyword>
<feature type="compositionally biased region" description="Basic and acidic residues" evidence="8">
    <location>
        <begin position="1744"/>
        <end position="1755"/>
    </location>
</feature>
<evidence type="ECO:0000256" key="9">
    <source>
        <dbReference type="SAM" id="Phobius"/>
    </source>
</evidence>
<feature type="compositionally biased region" description="Basic residues" evidence="8">
    <location>
        <begin position="96"/>
        <end position="105"/>
    </location>
</feature>
<feature type="region of interest" description="Disordered" evidence="8">
    <location>
        <begin position="813"/>
        <end position="837"/>
    </location>
</feature>
<evidence type="ECO:0000256" key="5">
    <source>
        <dbReference type="ARBA" id="ARBA00022837"/>
    </source>
</evidence>
<feature type="compositionally biased region" description="Low complexity" evidence="8">
    <location>
        <begin position="1239"/>
        <end position="1250"/>
    </location>
</feature>
<feature type="region of interest" description="Disordered" evidence="8">
    <location>
        <begin position="1"/>
        <end position="81"/>
    </location>
</feature>
<feature type="compositionally biased region" description="Low complexity" evidence="8">
    <location>
        <begin position="56"/>
        <end position="72"/>
    </location>
</feature>
<evidence type="ECO:0000256" key="6">
    <source>
        <dbReference type="ARBA" id="ARBA00022989"/>
    </source>
</evidence>
<evidence type="ECO:0000256" key="2">
    <source>
        <dbReference type="ARBA" id="ARBA00022692"/>
    </source>
</evidence>
<evidence type="ECO:0000256" key="3">
    <source>
        <dbReference type="ARBA" id="ARBA00022723"/>
    </source>
</evidence>
<dbReference type="CDD" id="cd08377">
    <property type="entry name" value="C2C_MCTP_PRT"/>
    <property type="match status" value="1"/>
</dbReference>
<dbReference type="InterPro" id="IPR000008">
    <property type="entry name" value="C2_dom"/>
</dbReference>
<organism evidence="11">
    <name type="scientific">Rhipicephalus appendiculatus</name>
    <name type="common">Brown ear tick</name>
    <dbReference type="NCBI Taxonomy" id="34631"/>
    <lineage>
        <taxon>Eukaryota</taxon>
        <taxon>Metazoa</taxon>
        <taxon>Ecdysozoa</taxon>
        <taxon>Arthropoda</taxon>
        <taxon>Chelicerata</taxon>
        <taxon>Arachnida</taxon>
        <taxon>Acari</taxon>
        <taxon>Parasitiformes</taxon>
        <taxon>Ixodida</taxon>
        <taxon>Ixodoidea</taxon>
        <taxon>Ixodidae</taxon>
        <taxon>Rhipicephalinae</taxon>
        <taxon>Rhipicephalus</taxon>
        <taxon>Rhipicephalus</taxon>
    </lineage>
</organism>
<dbReference type="GO" id="GO:0005509">
    <property type="term" value="F:calcium ion binding"/>
    <property type="evidence" value="ECO:0007669"/>
    <property type="project" value="TreeGrafter"/>
</dbReference>
<feature type="compositionally biased region" description="Polar residues" evidence="8">
    <location>
        <begin position="1598"/>
        <end position="1610"/>
    </location>
</feature>
<dbReference type="PRINTS" id="PR00360">
    <property type="entry name" value="C2DOMAIN"/>
</dbReference>
<feature type="compositionally biased region" description="Basic and acidic residues" evidence="8">
    <location>
        <begin position="1493"/>
        <end position="1504"/>
    </location>
</feature>
<feature type="compositionally biased region" description="Acidic residues" evidence="8">
    <location>
        <begin position="813"/>
        <end position="828"/>
    </location>
</feature>
<dbReference type="CDD" id="cd04042">
    <property type="entry name" value="C2A_MCTP_PRT"/>
    <property type="match status" value="1"/>
</dbReference>
<dbReference type="GO" id="GO:0046928">
    <property type="term" value="P:regulation of neurotransmitter secretion"/>
    <property type="evidence" value="ECO:0007669"/>
    <property type="project" value="TreeGrafter"/>
</dbReference>
<dbReference type="GO" id="GO:0030672">
    <property type="term" value="C:synaptic vesicle membrane"/>
    <property type="evidence" value="ECO:0007669"/>
    <property type="project" value="TreeGrafter"/>
</dbReference>
<evidence type="ECO:0000256" key="4">
    <source>
        <dbReference type="ARBA" id="ARBA00022737"/>
    </source>
</evidence>
<feature type="region of interest" description="Disordered" evidence="8">
    <location>
        <begin position="96"/>
        <end position="129"/>
    </location>
</feature>
<dbReference type="CDD" id="cd08376">
    <property type="entry name" value="C2B_MCTP_PRT"/>
    <property type="match status" value="1"/>
</dbReference>
<feature type="region of interest" description="Disordered" evidence="8">
    <location>
        <begin position="1326"/>
        <end position="1548"/>
    </location>
</feature>
<feature type="compositionally biased region" description="Basic residues" evidence="8">
    <location>
        <begin position="1"/>
        <end position="14"/>
    </location>
</feature>
<dbReference type="PROSITE" id="PS50004">
    <property type="entry name" value="C2"/>
    <property type="match status" value="3"/>
</dbReference>
<keyword evidence="4" id="KW-0677">Repeat</keyword>
<dbReference type="SUPFAM" id="SSF49562">
    <property type="entry name" value="C2 domain (Calcium/lipid-binding domain, CaLB)"/>
    <property type="match status" value="3"/>
</dbReference>
<name>A0A131YLB1_RHIAP</name>
<feature type="compositionally biased region" description="Polar residues" evidence="8">
    <location>
        <begin position="38"/>
        <end position="48"/>
    </location>
</feature>
<evidence type="ECO:0000256" key="7">
    <source>
        <dbReference type="ARBA" id="ARBA00023136"/>
    </source>
</evidence>
<comment type="subcellular location">
    <subcellularLocation>
        <location evidence="1">Membrane</location>
        <topology evidence="1">Multi-pass membrane protein</topology>
    </subcellularLocation>
</comment>
<evidence type="ECO:0000259" key="10">
    <source>
        <dbReference type="PROSITE" id="PS50004"/>
    </source>
</evidence>
<dbReference type="Pfam" id="PF00168">
    <property type="entry name" value="C2"/>
    <property type="match status" value="3"/>
</dbReference>
<feature type="compositionally biased region" description="Polar residues" evidence="8">
    <location>
        <begin position="1052"/>
        <end position="1066"/>
    </location>
</feature>
<feature type="compositionally biased region" description="Basic and acidic residues" evidence="8">
    <location>
        <begin position="1259"/>
        <end position="1280"/>
    </location>
</feature>
<keyword evidence="7 9" id="KW-0472">Membrane</keyword>
<feature type="region of interest" description="Disordered" evidence="8">
    <location>
        <begin position="1730"/>
        <end position="1755"/>
    </location>
</feature>
<feature type="domain" description="C2" evidence="10">
    <location>
        <begin position="571"/>
        <end position="687"/>
    </location>
</feature>
<dbReference type="InterPro" id="IPR035892">
    <property type="entry name" value="C2_domain_sf"/>
</dbReference>
<keyword evidence="5" id="KW-0106">Calcium</keyword>
<evidence type="ECO:0000313" key="11">
    <source>
        <dbReference type="EMBL" id="JAP78856.1"/>
    </source>
</evidence>
<feature type="region of interest" description="Disordered" evidence="8">
    <location>
        <begin position="1026"/>
        <end position="1086"/>
    </location>
</feature>
<feature type="compositionally biased region" description="Basic and acidic residues" evidence="8">
    <location>
        <begin position="1393"/>
        <end position="1407"/>
    </location>
</feature>
<proteinExistence type="predicted"/>
<feature type="region of interest" description="Disordered" evidence="8">
    <location>
        <begin position="1568"/>
        <end position="1631"/>
    </location>
</feature>
<feature type="domain" description="C2" evidence="10">
    <location>
        <begin position="408"/>
        <end position="526"/>
    </location>
</feature>
<reference evidence="11" key="1">
    <citation type="journal article" date="2016" name="Ticks Tick Borne Dis.">
        <title>De novo assembly and annotation of the salivary gland transcriptome of Rhipicephalus appendiculatus male and female ticks during blood feeding.</title>
        <authorList>
            <person name="de Castro M.H."/>
            <person name="de Klerk D."/>
            <person name="Pienaar R."/>
            <person name="Latif A.A."/>
            <person name="Rees D.J."/>
            <person name="Mans B.J."/>
        </authorList>
    </citation>
    <scope>NUCLEOTIDE SEQUENCE</scope>
    <source>
        <tissue evidence="11">Salivary glands</tissue>
    </source>
</reference>
<dbReference type="EMBL" id="GEDV01009701">
    <property type="protein sequence ID" value="JAP78856.1"/>
    <property type="molecule type" value="Transcribed_RNA"/>
</dbReference>
<keyword evidence="2 9" id="KW-0812">Transmembrane</keyword>
<dbReference type="SMART" id="SM00239">
    <property type="entry name" value="C2"/>
    <property type="match status" value="3"/>
</dbReference>
<evidence type="ECO:0000256" key="1">
    <source>
        <dbReference type="ARBA" id="ARBA00004141"/>
    </source>
</evidence>
<protein>
    <submittedName>
        <fullName evidence="11">Multiple C2 and transmembrane domain-containing protein 1 isoform</fullName>
    </submittedName>
</protein>
<dbReference type="Gene3D" id="2.60.40.150">
    <property type="entry name" value="C2 domain"/>
    <property type="match status" value="3"/>
</dbReference>
<dbReference type="FunFam" id="2.60.40.150:FF:000167">
    <property type="entry name" value="Multiple C2 domains, transmembrane 2a"/>
    <property type="match status" value="1"/>
</dbReference>
<feature type="compositionally biased region" description="Polar residues" evidence="8">
    <location>
        <begin position="1512"/>
        <end position="1543"/>
    </location>
</feature>
<feature type="compositionally biased region" description="Low complexity" evidence="8">
    <location>
        <begin position="106"/>
        <end position="129"/>
    </location>
</feature>
<dbReference type="PANTHER" id="PTHR45911">
    <property type="entry name" value="C2 DOMAIN-CONTAINING PROTEIN"/>
    <property type="match status" value="1"/>
</dbReference>
<dbReference type="InterPro" id="IPR013583">
    <property type="entry name" value="MCTP_C"/>
</dbReference>
<accession>A0A131YLB1</accession>
<feature type="region of interest" description="Disordered" evidence="8">
    <location>
        <begin position="1224"/>
        <end position="1295"/>
    </location>
</feature>
<sequence length="1755" mass="192534">MICCRRRERRRRSVRRESSSSGDEDGYGGDSGTMSPVRASSSEGQRPASSPPDIAQQQRQQHRQSQPQQPTSPRRRAGAATKRFACAVSTTFRKLGHRLHHRHNKASSSAVGSGAGGASSSYTSAAPGTGNSLQYSGRLSMSHPDVSSSDIVGLARDSVASTPCQRAVPGGCREQASYSDTTLLRSRRRLRQQQQGVLVDEDTSLDVTATAPALMQTAPPAPATPPASLPRGLLAAAEGGEEVFPFKTRKTEPSSGVVLYKLDVHLRCGKNLVAKDACGTSDPYVKFKQGGRQVYRSRTVSRSLDPYWDECFTVAVRDLWDPLVVRVFDYDFGLQDDFMGAATVELHTLEIDRPTDILLNLTESGKAEDANAKDLGYIVLTVTLLPASARDDVEQQYFSKSLRLGSGGVDASSTSTSKKQKVQLWDSVINVVLVEGRNLLAMDDNGFSDPYVRFRLGTEKYKSKNAIKTLNPQWLEQFDLHMYTDQPKVLEITVWDKDFSGKGDFMGRCSIDLSSLEPETTHSVWQELEDGAGSLFLLLTISGSTQGTSCVSDLTAFEATGGSAAREKSLRARYGLIHSFYDWDDVGHLVVKVYKAQGLASADLGGKSDPFCVLELVNSRLQTHTEYKTLSPEWNKIFCFKVKDIHSVLELTVYDEDRDKKCEFLGKLAIPLLKVKNGEKKWYGLKDRKLKTRVKGQILLEMSVVYNPIKACVKTFNPKETKFMQLDPKFKRIVFMRNLTRVKNIVVFVIDMGKFLNNCFLWESVPRSLLAFASFMVITYTAELYMLPLVLLLVFFKNLLVLTVAGIQGAGREEEDVNEEDEDDEEDEKDSKTEEKKSLKERLQAVQEATATVQNVLGEVASLGERINNTFNFSVPQLSWLAIIVLLLVTCILYYVPIRYVVMAWGINKFTKKLRSPDVVPNNEVMDFLSRVPDNEEKVMYRELRPAPSAALEAERKKKSGIDWAHLDKSLSQTGGKRATNLSSECLHQPTSATEVVPDWLKEIRKKKQEDASIRLSRSSEDILNEANVIDSATPRPQPRSPTEALRKTPPTAAQRSTEQPTSTEVSGGGSSIPPPPPMPPSDFWSKPKEVWFKQQTQKPGAGVLVAPVCQRDSETQTHLADYGAQVTSPVQAFSPASMLHAMTPFATYTRPFVTPTGSQVLLLDDRSVQLQSGPLYAMPIYAGTTPTSTSDRPLPLPPQSASGVFPATPAVLVARDDDRFAKKVPMESKSTSTDGYFAPTSSPAPAASGTTGGGDTKSLLDEVEKKLEQDRKPPDESRPRTVTPASGVGGVSKITMVETMTIMETLESTTVSRSAIDETALKSICGRSEKEDVLSGLSDSPIPFADDDDVMEELGFSSRVESRSASRAEEKSEVASDEKVTMYSSTRKHSAPRTEPRETVQLRDVKSPPLSKQVNGEHATPKPASPPRVPSPQQAFTPPRAATPPLSSVKGSLMNGHRSPPRSHPRSPPHSPLRSPLRSPPRSPPLETSFDVVDRGFHTEPLKKKVPNGVTVLSSSKGESVTSKFQRPSCISPSSSTVTTGPDGTLRGAHARTAAQTLAASTKEYCNGDVRRPLGPFKATKSMSDSNLGARMRSPTKRPTTSQATQTPNGALPSFERRGESGFGGRAMGVQTDDRIESFLRDTLRSSTKEVEFVTKVDSSQPSKTLRKKVTTKILRGTSGKAGGVREIIEEIYDQSSVVVRPSPAVKNVTRSVQQTSDGQKYLTTVITEAPPTGRSRRNRRRGFGDPDTHIIMV</sequence>
<dbReference type="Pfam" id="PF08372">
    <property type="entry name" value="PRT_C"/>
    <property type="match status" value="1"/>
</dbReference>
<feature type="transmembrane region" description="Helical" evidence="9">
    <location>
        <begin position="769"/>
        <end position="796"/>
    </location>
</feature>